<name>A0A078M1S3_9BACL</name>
<gene>
    <name evidence="1" type="ORF">BN1050_00506</name>
</gene>
<evidence type="ECO:0008006" key="2">
    <source>
        <dbReference type="Google" id="ProtNLM"/>
    </source>
</evidence>
<dbReference type="HOGENOM" id="CLU_181401_4_0_9"/>
<dbReference type="InterPro" id="IPR021321">
    <property type="entry name" value="DUF2922"/>
</dbReference>
<organism evidence="1">
    <name type="scientific">Metalysinibacillus saudimassiliensis</name>
    <dbReference type="NCBI Taxonomy" id="1461583"/>
    <lineage>
        <taxon>Bacteria</taxon>
        <taxon>Bacillati</taxon>
        <taxon>Bacillota</taxon>
        <taxon>Bacilli</taxon>
        <taxon>Bacillales</taxon>
        <taxon>Caryophanaceae</taxon>
        <taxon>Metalysinibacillus</taxon>
    </lineage>
</organism>
<dbReference type="AlphaFoldDB" id="A0A078M1S3"/>
<accession>A0A078M1S3</accession>
<reference evidence="1" key="1">
    <citation type="submission" date="2014-07" db="EMBL/GenBank/DDBJ databases">
        <authorList>
            <person name="Urmite Genomes Urmite Genomes"/>
        </authorList>
    </citation>
    <scope>NUCLEOTIDE SEQUENCE</scope>
    <source>
        <strain evidence="1">13S34_air</strain>
    </source>
</reference>
<sequence length="71" mass="7597">MKTLQLQFVTAANKTASLSVTDPKPTLTDEDVKQAMNAVLATQVFVDADGPFASIKGAQMIERNVTPFAVN</sequence>
<dbReference type="EMBL" id="LN483073">
    <property type="protein sequence ID" value="CEA00189.1"/>
    <property type="molecule type" value="Genomic_DNA"/>
</dbReference>
<dbReference type="Pfam" id="PF11148">
    <property type="entry name" value="DUF2922"/>
    <property type="match status" value="1"/>
</dbReference>
<evidence type="ECO:0000313" key="1">
    <source>
        <dbReference type="EMBL" id="CEA00189.1"/>
    </source>
</evidence>
<dbReference type="PATRIC" id="fig|1461583.4.peg.476"/>
<proteinExistence type="predicted"/>
<protein>
    <recommendedName>
        <fullName evidence="2">DUF2922 domain-containing protein</fullName>
    </recommendedName>
</protein>